<name>A0A1I2CV22_9BURK</name>
<protein>
    <submittedName>
        <fullName evidence="3">Surfactin synthase thioesterase subunit</fullName>
    </submittedName>
</protein>
<evidence type="ECO:0000313" key="3">
    <source>
        <dbReference type="EMBL" id="SFE72118.1"/>
    </source>
</evidence>
<evidence type="ECO:0000256" key="1">
    <source>
        <dbReference type="ARBA" id="ARBA00007169"/>
    </source>
</evidence>
<dbReference type="InterPro" id="IPR001031">
    <property type="entry name" value="Thioesterase"/>
</dbReference>
<dbReference type="PANTHER" id="PTHR11487:SF0">
    <property type="entry name" value="S-ACYL FATTY ACID SYNTHASE THIOESTERASE, MEDIUM CHAIN"/>
    <property type="match status" value="1"/>
</dbReference>
<dbReference type="EMBL" id="FONX01000004">
    <property type="protein sequence ID" value="SFE72118.1"/>
    <property type="molecule type" value="Genomic_DNA"/>
</dbReference>
<proteinExistence type="inferred from homology"/>
<comment type="similarity">
    <text evidence="1">Belongs to the thioesterase family.</text>
</comment>
<accession>A0A1I2CV22</accession>
<evidence type="ECO:0000259" key="2">
    <source>
        <dbReference type="Pfam" id="PF00975"/>
    </source>
</evidence>
<sequence>MPHALAAPITLLCLPCAGASATMYLRWRRLLPASIQLVPLELPGRGVRIAEAAVEDFGTLVARLCAENAHLLRGDFALFGHSMGALLACGMARRLQALGRPLPRALLVSACAAPSQRGVDRFGESHDDAALVADLRRQGGTPEAVFAHEELLRLTLALLRADYRVCGSFAPRTAVPMPLPVHAFAGRDDPIGLQPMQAWSAETSEAFTLDDFGGGHFFIRSAEDAFLAALAQRLGQIGAGARLALQEPA</sequence>
<dbReference type="Pfam" id="PF00975">
    <property type="entry name" value="Thioesterase"/>
    <property type="match status" value="1"/>
</dbReference>
<reference evidence="4" key="1">
    <citation type="submission" date="2016-10" db="EMBL/GenBank/DDBJ databases">
        <authorList>
            <person name="Varghese N."/>
            <person name="Submissions S."/>
        </authorList>
    </citation>
    <scope>NUCLEOTIDE SEQUENCE [LARGE SCALE GENOMIC DNA]</scope>
    <source>
        <strain evidence="4">DSM 27981</strain>
    </source>
</reference>
<dbReference type="InterPro" id="IPR029058">
    <property type="entry name" value="AB_hydrolase_fold"/>
</dbReference>
<dbReference type="STRING" id="1177982.SAMN04489711_104311"/>
<dbReference type="SUPFAM" id="SSF53474">
    <property type="entry name" value="alpha/beta-Hydrolases"/>
    <property type="match status" value="1"/>
</dbReference>
<gene>
    <name evidence="3" type="ORF">SAMN04489711_104311</name>
</gene>
<dbReference type="PANTHER" id="PTHR11487">
    <property type="entry name" value="THIOESTERASE"/>
    <property type="match status" value="1"/>
</dbReference>
<dbReference type="AlphaFoldDB" id="A0A1I2CV22"/>
<organism evidence="3 4">
    <name type="scientific">Paracidovorax wautersii</name>
    <dbReference type="NCBI Taxonomy" id="1177982"/>
    <lineage>
        <taxon>Bacteria</taxon>
        <taxon>Pseudomonadati</taxon>
        <taxon>Pseudomonadota</taxon>
        <taxon>Betaproteobacteria</taxon>
        <taxon>Burkholderiales</taxon>
        <taxon>Comamonadaceae</taxon>
        <taxon>Paracidovorax</taxon>
    </lineage>
</organism>
<dbReference type="GO" id="GO:0008610">
    <property type="term" value="P:lipid biosynthetic process"/>
    <property type="evidence" value="ECO:0007669"/>
    <property type="project" value="TreeGrafter"/>
</dbReference>
<evidence type="ECO:0000313" key="4">
    <source>
        <dbReference type="Proteomes" id="UP000199119"/>
    </source>
</evidence>
<dbReference type="RefSeq" id="WP_245785152.1">
    <property type="nucleotide sequence ID" value="NZ_FONX01000004.1"/>
</dbReference>
<dbReference type="Gene3D" id="3.40.50.1820">
    <property type="entry name" value="alpha/beta hydrolase"/>
    <property type="match status" value="1"/>
</dbReference>
<feature type="domain" description="Thioesterase" evidence="2">
    <location>
        <begin position="10"/>
        <end position="228"/>
    </location>
</feature>
<dbReference type="InterPro" id="IPR012223">
    <property type="entry name" value="TEII"/>
</dbReference>
<dbReference type="Proteomes" id="UP000199119">
    <property type="component" value="Unassembled WGS sequence"/>
</dbReference>
<keyword evidence="4" id="KW-1185">Reference proteome</keyword>